<dbReference type="SMART" id="SM00053">
    <property type="entry name" value="DYNc"/>
    <property type="match status" value="1"/>
</dbReference>
<dbReference type="SUPFAM" id="SSF52540">
    <property type="entry name" value="P-loop containing nucleoside triphosphate hydrolases"/>
    <property type="match status" value="1"/>
</dbReference>
<dbReference type="InterPro" id="IPR000375">
    <property type="entry name" value="Dynamin_stalk"/>
</dbReference>
<dbReference type="GO" id="GO:0034643">
    <property type="term" value="P:establishment of mitochondrion localization, microtubule-mediated"/>
    <property type="evidence" value="ECO:0007669"/>
    <property type="project" value="EnsemblFungi"/>
</dbReference>
<dbReference type="Pfam" id="PF00350">
    <property type="entry name" value="Dynamin_N"/>
    <property type="match status" value="1"/>
</dbReference>
<evidence type="ECO:0000259" key="3">
    <source>
        <dbReference type="PROSITE" id="PS51388"/>
    </source>
</evidence>
<dbReference type="PRINTS" id="PR00195">
    <property type="entry name" value="DYNAMIN"/>
</dbReference>
<dbReference type="GO" id="GO:0042802">
    <property type="term" value="F:identical protein binding"/>
    <property type="evidence" value="ECO:0007669"/>
    <property type="project" value="EnsemblFungi"/>
</dbReference>
<protein>
    <submittedName>
        <fullName evidence="5">Vacuolar sorting protein VPS1, dynamin</fullName>
    </submittedName>
</protein>
<dbReference type="AlphaFoldDB" id="A0A0R0LV42"/>
<keyword evidence="2" id="KW-0342">GTP-binding</keyword>
<dbReference type="CDD" id="cd08771">
    <property type="entry name" value="DLP_1"/>
    <property type="match status" value="1"/>
</dbReference>
<dbReference type="EMBL" id="LGUB01000409">
    <property type="protein sequence ID" value="KRH93267.1"/>
    <property type="molecule type" value="Genomic_DNA"/>
</dbReference>
<evidence type="ECO:0000256" key="2">
    <source>
        <dbReference type="ARBA" id="ARBA00023134"/>
    </source>
</evidence>
<dbReference type="Pfam" id="PF01031">
    <property type="entry name" value="Dynamin_M"/>
    <property type="match status" value="1"/>
</dbReference>
<dbReference type="InterPro" id="IPR020850">
    <property type="entry name" value="GED_dom"/>
</dbReference>
<evidence type="ECO:0000259" key="4">
    <source>
        <dbReference type="PROSITE" id="PS51718"/>
    </source>
</evidence>
<evidence type="ECO:0000256" key="1">
    <source>
        <dbReference type="ARBA" id="ARBA00022741"/>
    </source>
</evidence>
<dbReference type="VEuPathDB" id="MicrosporidiaDB:M153_12040001154"/>
<dbReference type="GO" id="GO:0008017">
    <property type="term" value="F:microtubule binding"/>
    <property type="evidence" value="ECO:0007669"/>
    <property type="project" value="TreeGrafter"/>
</dbReference>
<feature type="domain" description="GED" evidence="3">
    <location>
        <begin position="553"/>
        <end position="639"/>
    </location>
</feature>
<dbReference type="GO" id="GO:0032153">
    <property type="term" value="C:cell division site"/>
    <property type="evidence" value="ECO:0007669"/>
    <property type="project" value="EnsemblFungi"/>
</dbReference>
<dbReference type="GO" id="GO:0000001">
    <property type="term" value="P:mitochondrion inheritance"/>
    <property type="evidence" value="ECO:0007669"/>
    <property type="project" value="EnsemblFungi"/>
</dbReference>
<dbReference type="GO" id="GO:0005525">
    <property type="term" value="F:GTP binding"/>
    <property type="evidence" value="ECO:0007669"/>
    <property type="project" value="InterPro"/>
</dbReference>
<dbReference type="InterPro" id="IPR027417">
    <property type="entry name" value="P-loop_NTPase"/>
</dbReference>
<organism evidence="5 6">
    <name type="scientific">Pseudoloma neurophilia</name>
    <dbReference type="NCBI Taxonomy" id="146866"/>
    <lineage>
        <taxon>Eukaryota</taxon>
        <taxon>Fungi</taxon>
        <taxon>Fungi incertae sedis</taxon>
        <taxon>Microsporidia</taxon>
        <taxon>Pseudoloma</taxon>
    </lineage>
</organism>
<dbReference type="GO" id="GO:0005874">
    <property type="term" value="C:microtubule"/>
    <property type="evidence" value="ECO:0007669"/>
    <property type="project" value="TreeGrafter"/>
</dbReference>
<dbReference type="GO" id="GO:0005777">
    <property type="term" value="C:peroxisome"/>
    <property type="evidence" value="ECO:0007669"/>
    <property type="project" value="EnsemblFungi"/>
</dbReference>
<dbReference type="GO" id="GO:0005829">
    <property type="term" value="C:cytosol"/>
    <property type="evidence" value="ECO:0007669"/>
    <property type="project" value="EnsemblFungi"/>
</dbReference>
<dbReference type="SMART" id="SM00302">
    <property type="entry name" value="GED"/>
    <property type="match status" value="1"/>
</dbReference>
<reference evidence="5 6" key="1">
    <citation type="submission" date="2015-07" db="EMBL/GenBank/DDBJ databases">
        <title>The genome of Pseudoloma neurophilia, a relevant intracellular parasite of the zebrafish.</title>
        <authorList>
            <person name="Ndikumana S."/>
            <person name="Pelin A."/>
            <person name="Sanders J."/>
            <person name="Corradi N."/>
        </authorList>
    </citation>
    <scope>NUCLEOTIDE SEQUENCE [LARGE SCALE GENOMIC DNA]</scope>
    <source>
        <strain evidence="5 6">MK1</strain>
    </source>
</reference>
<feature type="domain" description="Dynamin-type G" evidence="4">
    <location>
        <begin position="29"/>
        <end position="295"/>
    </location>
</feature>
<dbReference type="InterPro" id="IPR001401">
    <property type="entry name" value="Dynamin_GTPase"/>
</dbReference>
<dbReference type="GO" id="GO:0015886">
    <property type="term" value="P:heme transport"/>
    <property type="evidence" value="ECO:0007669"/>
    <property type="project" value="EnsemblFungi"/>
</dbReference>
<dbReference type="GO" id="GO:0016236">
    <property type="term" value="P:macroautophagy"/>
    <property type="evidence" value="ECO:0007669"/>
    <property type="project" value="EnsemblFungi"/>
</dbReference>
<dbReference type="GO" id="GO:0051260">
    <property type="term" value="P:protein homooligomerization"/>
    <property type="evidence" value="ECO:0007669"/>
    <property type="project" value="EnsemblFungi"/>
</dbReference>
<dbReference type="InterPro" id="IPR003130">
    <property type="entry name" value="GED"/>
</dbReference>
<accession>A0A0R0LV42</accession>
<evidence type="ECO:0000313" key="5">
    <source>
        <dbReference type="EMBL" id="KRH93267.1"/>
    </source>
</evidence>
<dbReference type="Gene3D" id="3.40.50.300">
    <property type="entry name" value="P-loop containing nucleotide triphosphate hydrolases"/>
    <property type="match status" value="1"/>
</dbReference>
<dbReference type="GO" id="GO:0016050">
    <property type="term" value="P:vesicle organization"/>
    <property type="evidence" value="ECO:0007669"/>
    <property type="project" value="EnsemblFungi"/>
</dbReference>
<dbReference type="Proteomes" id="UP000051530">
    <property type="component" value="Unassembled WGS sequence"/>
</dbReference>
<keyword evidence="1" id="KW-0547">Nucleotide-binding</keyword>
<dbReference type="InterPro" id="IPR022812">
    <property type="entry name" value="Dynamin"/>
</dbReference>
<gene>
    <name evidence="5" type="ORF">M153_12040001154</name>
</gene>
<dbReference type="GO" id="GO:0005741">
    <property type="term" value="C:mitochondrial outer membrane"/>
    <property type="evidence" value="ECO:0007669"/>
    <property type="project" value="EnsemblFungi"/>
</dbReference>
<proteinExistence type="predicted"/>
<dbReference type="GO" id="GO:0016559">
    <property type="term" value="P:peroxisome fission"/>
    <property type="evidence" value="ECO:0007669"/>
    <property type="project" value="EnsemblFungi"/>
</dbReference>
<dbReference type="PROSITE" id="PS51718">
    <property type="entry name" value="G_DYNAMIN_2"/>
    <property type="match status" value="1"/>
</dbReference>
<comment type="caution">
    <text evidence="5">The sequence shown here is derived from an EMBL/GenBank/DDBJ whole genome shotgun (WGS) entry which is preliminary data.</text>
</comment>
<dbReference type="Pfam" id="PF02212">
    <property type="entry name" value="GED"/>
    <property type="match status" value="1"/>
</dbReference>
<dbReference type="GO" id="GO:0097753">
    <property type="term" value="P:membrane bending"/>
    <property type="evidence" value="ECO:0007669"/>
    <property type="project" value="EnsemblFungi"/>
</dbReference>
<dbReference type="GO" id="GO:0140572">
    <property type="term" value="P:vacuole fission"/>
    <property type="evidence" value="ECO:0007669"/>
    <property type="project" value="EnsemblFungi"/>
</dbReference>
<dbReference type="GO" id="GO:0003924">
    <property type="term" value="F:GTPase activity"/>
    <property type="evidence" value="ECO:0007669"/>
    <property type="project" value="EnsemblFungi"/>
</dbReference>
<dbReference type="PANTHER" id="PTHR11566:SF21">
    <property type="entry name" value="DYNAMIN RELATED PROTEIN 1, ISOFORM A"/>
    <property type="match status" value="1"/>
</dbReference>
<dbReference type="PANTHER" id="PTHR11566">
    <property type="entry name" value="DYNAMIN"/>
    <property type="match status" value="1"/>
</dbReference>
<dbReference type="InterPro" id="IPR030381">
    <property type="entry name" value="G_DYNAMIN_dom"/>
</dbReference>
<sequence>MSANSSMALLIERMNTLSDILTDSNLSNTIDLPQIVVIGSQSSGKSSVLENIVGRDFLPRGIGIVTRRPLILQLIYRKGKDHAIFNHKDKVFFDFEEVKSEILNETNRSIKNKYDVSEKPITLKLYSENVMTLTLIDLPGLVKVPTNDQPKNIVSKIEEISKTYINNKNAIIIAVSAATSDITSSDSLQLAKTVDRNYERTIGILTKVDLMDKETDVIDILAGKLVSLKMGFIPVVNRGQKEIKSGKLISEALKDEEKFFATHPAYKQNSTYCGTAYLRTKLTTILHDHIRKTIPELIDRTNQMIIKTTTELDEIGQFNLAPKETVLKVINDVCKKMQMSVYGQSGLYGQNETALSLDSLHLNTNNELKGGARLSYTLYTSFPSFMNNITPLSHSDETIRTLMLNAAGSSGSLFFSQSAFEMLSKQSVNLFRPHCLKLVNVIFSEIVRMMYNNVNSRFPKLNDRVASSLVDLFKNNSEKTVSLVQAILELNVECISTKHPDFVKIEELGIYDSSDKKQKISHKTEKSNPIAFDKIPNILRVQNDLTDSEQSEITLIKSLVLSYFDITRKIILDQIPKAILTNLIKKSLNGMQEHLFLTIYESEDVEKLCEEGDDVKEAREKLRITLSAMRKAYDLMCSL</sequence>
<dbReference type="InterPro" id="IPR045063">
    <property type="entry name" value="Dynamin_N"/>
</dbReference>
<name>A0A0R0LV42_9MICR</name>
<evidence type="ECO:0000313" key="6">
    <source>
        <dbReference type="Proteomes" id="UP000051530"/>
    </source>
</evidence>
<dbReference type="Gene3D" id="1.20.120.1240">
    <property type="entry name" value="Dynamin, middle domain"/>
    <property type="match status" value="1"/>
</dbReference>
<dbReference type="OrthoDB" id="5061070at2759"/>
<dbReference type="GO" id="GO:0048312">
    <property type="term" value="P:intracellular distribution of mitochondria"/>
    <property type="evidence" value="ECO:0007669"/>
    <property type="project" value="EnsemblFungi"/>
</dbReference>
<dbReference type="GO" id="GO:0090149">
    <property type="term" value="P:mitochondrial membrane fission"/>
    <property type="evidence" value="ECO:0007669"/>
    <property type="project" value="EnsemblFungi"/>
</dbReference>
<keyword evidence="6" id="KW-1185">Reference proteome</keyword>
<dbReference type="PROSITE" id="PS51388">
    <property type="entry name" value="GED"/>
    <property type="match status" value="1"/>
</dbReference>